<reference evidence="2 3" key="1">
    <citation type="submission" date="2024-09" db="EMBL/GenBank/DDBJ databases">
        <title>Chromosome-scale assembly of Riccia sorocarpa.</title>
        <authorList>
            <person name="Paukszto L."/>
        </authorList>
    </citation>
    <scope>NUCLEOTIDE SEQUENCE [LARGE SCALE GENOMIC DNA]</scope>
    <source>
        <strain evidence="2">LP-2024</strain>
        <tissue evidence="2">Aerial parts of the thallus</tissue>
    </source>
</reference>
<accession>A0ABD3GYF5</accession>
<keyword evidence="3" id="KW-1185">Reference proteome</keyword>
<dbReference type="PANTHER" id="PTHR31198:SF1">
    <property type="entry name" value="CENTROSOMAL AT-AC SPLICING FACTOR"/>
    <property type="match status" value="1"/>
</dbReference>
<feature type="region of interest" description="Disordered" evidence="1">
    <location>
        <begin position="407"/>
        <end position="430"/>
    </location>
</feature>
<evidence type="ECO:0000313" key="3">
    <source>
        <dbReference type="Proteomes" id="UP001633002"/>
    </source>
</evidence>
<organism evidence="2 3">
    <name type="scientific">Riccia sorocarpa</name>
    <dbReference type="NCBI Taxonomy" id="122646"/>
    <lineage>
        <taxon>Eukaryota</taxon>
        <taxon>Viridiplantae</taxon>
        <taxon>Streptophyta</taxon>
        <taxon>Embryophyta</taxon>
        <taxon>Marchantiophyta</taxon>
        <taxon>Marchantiopsida</taxon>
        <taxon>Marchantiidae</taxon>
        <taxon>Marchantiales</taxon>
        <taxon>Ricciaceae</taxon>
        <taxon>Riccia</taxon>
    </lineage>
</organism>
<feature type="region of interest" description="Disordered" evidence="1">
    <location>
        <begin position="314"/>
        <end position="344"/>
    </location>
</feature>
<sequence>MPTQHQFCRVCRQNHDQGKGHRFGTKHKQRLDALLKKIQKNVQEVRFFLKNAMLLKANSDSSSNKFWCHFCEQEIREESGRVACEQTIRHLASKQHFGAVKKFWFENGGDVSKQQVFFITDSDFGKWEEACTALPSHDGTDSNERKFNNIHSERSVTHATSVQNVSKSSVVCASSSLAVKPLSVLTGQSLPQLGHVIGNVKLAAAVTGQPWAEGQLMDPQFAPREGTNSGSLVGNRHAHSGQVAEPRYLPTAQAPVSNLSETESGHQRLNGVVENRRSDGVTASGRQTEGAVGQNLTAIRTPLLNSGEGNVHSGALPPWLKPSNGQQSGLQAAIAHSPSPSLPLSRTQQRKLAKLRNPNRVGAAWAERRLAEMERERRGEVVEKSVPDSSVWLPSFGRVWQSGSRRETRKEFEAEKRREGKRKSSGRSKDVASGAVEIRPYVSKRLVNFWFKLCWITYYKLISLA</sequence>
<feature type="compositionally biased region" description="Basic and acidic residues" evidence="1">
    <location>
        <begin position="407"/>
        <end position="418"/>
    </location>
</feature>
<comment type="caution">
    <text evidence="2">The sequence shown here is derived from an EMBL/GenBank/DDBJ whole genome shotgun (WGS) entry which is preliminary data.</text>
</comment>
<dbReference type="Pfam" id="PF14968">
    <property type="entry name" value="CCDC84"/>
    <property type="match status" value="1"/>
</dbReference>
<dbReference type="EMBL" id="JBJQOH010000006">
    <property type="protein sequence ID" value="KAL3684285.1"/>
    <property type="molecule type" value="Genomic_DNA"/>
</dbReference>
<dbReference type="InterPro" id="IPR028015">
    <property type="entry name" value="CCDC84-like"/>
</dbReference>
<dbReference type="PANTHER" id="PTHR31198">
    <property type="entry name" value="COILED-COIL DOMAIN-CONTAINING PROTEIN 84"/>
    <property type="match status" value="1"/>
</dbReference>
<gene>
    <name evidence="2" type="ORF">R1sor_002307</name>
</gene>
<feature type="region of interest" description="Disordered" evidence="1">
    <location>
        <begin position="255"/>
        <end position="289"/>
    </location>
</feature>
<evidence type="ECO:0008006" key="4">
    <source>
        <dbReference type="Google" id="ProtNLM"/>
    </source>
</evidence>
<dbReference type="AlphaFoldDB" id="A0ABD3GYF5"/>
<protein>
    <recommendedName>
        <fullName evidence="4">Coiled-coil domain-containing protein 84</fullName>
    </recommendedName>
</protein>
<dbReference type="Proteomes" id="UP001633002">
    <property type="component" value="Unassembled WGS sequence"/>
</dbReference>
<proteinExistence type="predicted"/>
<name>A0ABD3GYF5_9MARC</name>
<evidence type="ECO:0000313" key="2">
    <source>
        <dbReference type="EMBL" id="KAL3684285.1"/>
    </source>
</evidence>
<evidence type="ECO:0000256" key="1">
    <source>
        <dbReference type="SAM" id="MobiDB-lite"/>
    </source>
</evidence>